<evidence type="ECO:0000256" key="1">
    <source>
        <dbReference type="ARBA" id="ARBA00006961"/>
    </source>
</evidence>
<evidence type="ECO:0000259" key="3">
    <source>
        <dbReference type="PROSITE" id="PS50902"/>
    </source>
</evidence>
<dbReference type="InterPro" id="IPR029039">
    <property type="entry name" value="Flavoprotein-like_sf"/>
</dbReference>
<evidence type="ECO:0000313" key="5">
    <source>
        <dbReference type="Proteomes" id="UP000801864"/>
    </source>
</evidence>
<dbReference type="InterPro" id="IPR005025">
    <property type="entry name" value="FMN_Rdtase-like_dom"/>
</dbReference>
<proteinExistence type="inferred from homology"/>
<dbReference type="FunFam" id="3.40.50.360:FF:000001">
    <property type="entry name" value="NAD(P)H dehydrogenase (Quinone) FQR1-like"/>
    <property type="match status" value="1"/>
</dbReference>
<dbReference type="InterPro" id="IPR008254">
    <property type="entry name" value="Flavodoxin/NO_synth"/>
</dbReference>
<gene>
    <name evidence="4" type="ORF">CFAM422_011281</name>
</gene>
<dbReference type="SUPFAM" id="SSF52218">
    <property type="entry name" value="Flavoproteins"/>
    <property type="match status" value="1"/>
</dbReference>
<dbReference type="InterPro" id="IPR010089">
    <property type="entry name" value="Flavoprotein_WrbA-like"/>
</dbReference>
<keyword evidence="5" id="KW-1185">Reference proteome</keyword>
<comment type="caution">
    <text evidence="4">The sequence shown here is derived from an EMBL/GenBank/DDBJ whole genome shotgun (WGS) entry which is preliminary data.</text>
</comment>
<name>A0A9P4X717_9HYPO</name>
<feature type="compositionally biased region" description="Basic and acidic residues" evidence="2">
    <location>
        <begin position="227"/>
        <end position="236"/>
    </location>
</feature>
<evidence type="ECO:0000313" key="4">
    <source>
        <dbReference type="EMBL" id="KAF3060476.1"/>
    </source>
</evidence>
<protein>
    <submittedName>
        <fullName evidence="4">Minor allergen Alt a 7</fullName>
    </submittedName>
</protein>
<dbReference type="Proteomes" id="UP000801864">
    <property type="component" value="Unassembled WGS sequence"/>
</dbReference>
<dbReference type="PANTHER" id="PTHR30546:SF23">
    <property type="entry name" value="FLAVOPROTEIN-LIKE PROTEIN YCP4-RELATED"/>
    <property type="match status" value="1"/>
</dbReference>
<dbReference type="PANTHER" id="PTHR30546">
    <property type="entry name" value="FLAVODOXIN-RELATED PROTEIN WRBA-RELATED"/>
    <property type="match status" value="1"/>
</dbReference>
<dbReference type="NCBIfam" id="TIGR01755">
    <property type="entry name" value="flav_wrbA"/>
    <property type="match status" value="1"/>
</dbReference>
<sequence length="248" mass="26422">MAPKIAIVYYSMYGHIRQLAEAEKKGAEAAGAQVDIYQIAETLPQEVLDKMYAPAKPTDIPVLEDPNVLTQYDGFLFGIPTRYGNFPAQWKAFWDKTGGIWASGGYWGKKAGLFISTGTPGGGQESTAISAMSTLAHHGIIYVPLGYAKTFPDVTNLEEVHGGSPWGAGTFAGPTGARQPSELELRIATTQGQAFADKEKKAAVKTAAPTNGSTPAANNAPAQKQEPVPEREDGKDNFCGLPVKCSIM</sequence>
<dbReference type="GO" id="GO:0016020">
    <property type="term" value="C:membrane"/>
    <property type="evidence" value="ECO:0007669"/>
    <property type="project" value="TreeGrafter"/>
</dbReference>
<dbReference type="Pfam" id="PF03358">
    <property type="entry name" value="FMN_red"/>
    <property type="match status" value="1"/>
</dbReference>
<organism evidence="4 5">
    <name type="scientific">Trichoderma lentiforme</name>
    <dbReference type="NCBI Taxonomy" id="1567552"/>
    <lineage>
        <taxon>Eukaryota</taxon>
        <taxon>Fungi</taxon>
        <taxon>Dikarya</taxon>
        <taxon>Ascomycota</taxon>
        <taxon>Pezizomycotina</taxon>
        <taxon>Sordariomycetes</taxon>
        <taxon>Hypocreomycetidae</taxon>
        <taxon>Hypocreales</taxon>
        <taxon>Hypocreaceae</taxon>
        <taxon>Trichoderma</taxon>
    </lineage>
</organism>
<dbReference type="Gene3D" id="3.40.50.360">
    <property type="match status" value="1"/>
</dbReference>
<dbReference type="GO" id="GO:0010181">
    <property type="term" value="F:FMN binding"/>
    <property type="evidence" value="ECO:0007669"/>
    <property type="project" value="InterPro"/>
</dbReference>
<dbReference type="PROSITE" id="PS50902">
    <property type="entry name" value="FLAVODOXIN_LIKE"/>
    <property type="match status" value="1"/>
</dbReference>
<dbReference type="GO" id="GO:0003955">
    <property type="term" value="F:NAD(P)H dehydrogenase (quinone) activity"/>
    <property type="evidence" value="ECO:0007669"/>
    <property type="project" value="InterPro"/>
</dbReference>
<feature type="domain" description="Flavodoxin-like" evidence="3">
    <location>
        <begin position="5"/>
        <end position="195"/>
    </location>
</feature>
<reference evidence="4 5" key="1">
    <citation type="submission" date="2018-06" db="EMBL/GenBank/DDBJ databases">
        <title>Genome analysis of cellulolytic fungus Trichoderma lentiforme CFAM-422.</title>
        <authorList>
            <person name="Steindorff A.S."/>
            <person name="Formighieri E.F."/>
            <person name="Midorikawa G.E.O."/>
            <person name="Tamietti M.S."/>
            <person name="Ramos E.Z."/>
            <person name="Silva A.S."/>
            <person name="Bon E.P.S."/>
            <person name="Mendes T.D."/>
            <person name="Damaso M.C.T."/>
            <person name="Favaro L.C.L."/>
        </authorList>
    </citation>
    <scope>NUCLEOTIDE SEQUENCE [LARGE SCALE GENOMIC DNA]</scope>
    <source>
        <strain evidence="4 5">CFAM-422</strain>
    </source>
</reference>
<dbReference type="NCBIfam" id="NF002999">
    <property type="entry name" value="PRK03767.1"/>
    <property type="match status" value="1"/>
</dbReference>
<dbReference type="AlphaFoldDB" id="A0A9P4X717"/>
<accession>A0A9P4X717</accession>
<feature type="compositionally biased region" description="Polar residues" evidence="2">
    <location>
        <begin position="208"/>
        <end position="222"/>
    </location>
</feature>
<evidence type="ECO:0000256" key="2">
    <source>
        <dbReference type="SAM" id="MobiDB-lite"/>
    </source>
</evidence>
<dbReference type="EMBL" id="QLNT01000023">
    <property type="protein sequence ID" value="KAF3060476.1"/>
    <property type="molecule type" value="Genomic_DNA"/>
</dbReference>
<comment type="similarity">
    <text evidence="1">Belongs to the WrbA family.</text>
</comment>
<feature type="region of interest" description="Disordered" evidence="2">
    <location>
        <begin position="196"/>
        <end position="239"/>
    </location>
</feature>